<dbReference type="InterPro" id="IPR036388">
    <property type="entry name" value="WH-like_DNA-bd_sf"/>
</dbReference>
<organism evidence="6 7">
    <name type="scientific">Aneurinibacillus thermoaerophilus</name>
    <dbReference type="NCBI Taxonomy" id="143495"/>
    <lineage>
        <taxon>Bacteria</taxon>
        <taxon>Bacillati</taxon>
        <taxon>Bacillota</taxon>
        <taxon>Bacilli</taxon>
        <taxon>Bacillales</taxon>
        <taxon>Paenibacillaceae</taxon>
        <taxon>Aneurinibacillus group</taxon>
        <taxon>Aneurinibacillus</taxon>
    </lineage>
</organism>
<proteinExistence type="predicted"/>
<dbReference type="Pfam" id="PF00392">
    <property type="entry name" value="GntR"/>
    <property type="match status" value="1"/>
</dbReference>
<reference evidence="6 7" key="1">
    <citation type="submission" date="2016-10" db="EMBL/GenBank/DDBJ databases">
        <authorList>
            <person name="de Groot N.N."/>
        </authorList>
    </citation>
    <scope>NUCLEOTIDE SEQUENCE [LARGE SCALE GENOMIC DNA]</scope>
    <source>
        <strain evidence="6 7">L 420-91</strain>
    </source>
</reference>
<dbReference type="InterPro" id="IPR000524">
    <property type="entry name" value="Tscrpt_reg_HTH_GntR"/>
</dbReference>
<dbReference type="SUPFAM" id="SSF48008">
    <property type="entry name" value="GntR ligand-binding domain-like"/>
    <property type="match status" value="1"/>
</dbReference>
<dbReference type="SUPFAM" id="SSF46785">
    <property type="entry name" value="Winged helix' DNA-binding domain"/>
    <property type="match status" value="1"/>
</dbReference>
<keyword evidence="1" id="KW-0805">Transcription regulation</keyword>
<dbReference type="Gene3D" id="1.10.10.10">
    <property type="entry name" value="Winged helix-like DNA-binding domain superfamily/Winged helix DNA-binding domain"/>
    <property type="match status" value="1"/>
</dbReference>
<dbReference type="InterPro" id="IPR008920">
    <property type="entry name" value="TF_FadR/GntR_C"/>
</dbReference>
<dbReference type="AlphaFoldDB" id="A0A1G7YVA0"/>
<evidence type="ECO:0000313" key="5">
    <source>
        <dbReference type="EMBL" id="QYY44267.1"/>
    </source>
</evidence>
<evidence type="ECO:0000256" key="1">
    <source>
        <dbReference type="ARBA" id="ARBA00023015"/>
    </source>
</evidence>
<sequence>MKLQKTNRMTLVEQVAAQIEAIIESGQWPIGTRIPAEPELVRELGVSRNTLREAIRALVHAGLLRTKQGDGTYVCSTSVLGAALQRRIQQSNILETLEVRDGLEQQSARLAALRRTDEDVEKLRACLAACDSAAEANDMDAYVEFDIQLHQAVAEATHNSVLIDLYEYMTEAVKRSIRELVEVACCDSHQKVHHELIEAIIQQDERQAVEAVRTYIEQFKEKLQQHLEDEK</sequence>
<dbReference type="CDD" id="cd07377">
    <property type="entry name" value="WHTH_GntR"/>
    <property type="match status" value="1"/>
</dbReference>
<reference evidence="5 8" key="2">
    <citation type="submission" date="2021-08" db="EMBL/GenBank/DDBJ databases">
        <title>Complete genome sequence of the strain Aneurinibacillus thermoaerophilus CCM 8960.</title>
        <authorList>
            <person name="Musilova J."/>
            <person name="Kourilova X."/>
            <person name="Pernicova I."/>
            <person name="Bezdicek M."/>
            <person name="Lengerova M."/>
            <person name="Obruca S."/>
            <person name="Sedlar K."/>
        </authorList>
    </citation>
    <scope>NUCLEOTIDE SEQUENCE [LARGE SCALE GENOMIC DNA]</scope>
    <source>
        <strain evidence="5 8">CCM 8960</strain>
    </source>
</reference>
<keyword evidence="3" id="KW-0804">Transcription</keyword>
<dbReference type="Gene3D" id="1.20.120.530">
    <property type="entry name" value="GntR ligand-binding domain-like"/>
    <property type="match status" value="1"/>
</dbReference>
<dbReference type="InterPro" id="IPR011711">
    <property type="entry name" value="GntR_C"/>
</dbReference>
<dbReference type="EMBL" id="CP080764">
    <property type="protein sequence ID" value="QYY44267.1"/>
    <property type="molecule type" value="Genomic_DNA"/>
</dbReference>
<evidence type="ECO:0000313" key="6">
    <source>
        <dbReference type="EMBL" id="SDH00502.1"/>
    </source>
</evidence>
<dbReference type="InterPro" id="IPR036390">
    <property type="entry name" value="WH_DNA-bd_sf"/>
</dbReference>
<dbReference type="GO" id="GO:0003677">
    <property type="term" value="F:DNA binding"/>
    <property type="evidence" value="ECO:0007669"/>
    <property type="project" value="UniProtKB-KW"/>
</dbReference>
<dbReference type="Proteomes" id="UP000826616">
    <property type="component" value="Chromosome"/>
</dbReference>
<dbReference type="PRINTS" id="PR00035">
    <property type="entry name" value="HTHGNTR"/>
</dbReference>
<dbReference type="PROSITE" id="PS50949">
    <property type="entry name" value="HTH_GNTR"/>
    <property type="match status" value="1"/>
</dbReference>
<dbReference type="Pfam" id="PF07729">
    <property type="entry name" value="FCD"/>
    <property type="match status" value="1"/>
</dbReference>
<evidence type="ECO:0000256" key="3">
    <source>
        <dbReference type="ARBA" id="ARBA00023163"/>
    </source>
</evidence>
<accession>A0A1G7YVA0</accession>
<dbReference type="RefSeq" id="WP_057898911.1">
    <property type="nucleotide sequence ID" value="NZ_CP080764.1"/>
</dbReference>
<dbReference type="Proteomes" id="UP000198956">
    <property type="component" value="Unassembled WGS sequence"/>
</dbReference>
<keyword evidence="2 6" id="KW-0238">DNA-binding</keyword>
<dbReference type="SMART" id="SM00345">
    <property type="entry name" value="HTH_GNTR"/>
    <property type="match status" value="1"/>
</dbReference>
<dbReference type="OrthoDB" id="9782299at2"/>
<evidence type="ECO:0000313" key="8">
    <source>
        <dbReference type="Proteomes" id="UP000826616"/>
    </source>
</evidence>
<keyword evidence="8" id="KW-1185">Reference proteome</keyword>
<protein>
    <submittedName>
        <fullName evidence="6">DNA-binding transcriptional regulator, FadR family</fullName>
    </submittedName>
    <submittedName>
        <fullName evidence="5">FadR family transcriptional regulator</fullName>
    </submittedName>
</protein>
<name>A0A1G7YVA0_ANETH</name>
<feature type="domain" description="HTH gntR-type" evidence="4">
    <location>
        <begin position="9"/>
        <end position="77"/>
    </location>
</feature>
<gene>
    <name evidence="5" type="ORF">K3F53_08870</name>
    <name evidence="6" type="ORF">SAMN04489735_100820</name>
</gene>
<dbReference type="GeneID" id="97141480"/>
<dbReference type="GO" id="GO:0003700">
    <property type="term" value="F:DNA-binding transcription factor activity"/>
    <property type="evidence" value="ECO:0007669"/>
    <property type="project" value="InterPro"/>
</dbReference>
<dbReference type="PANTHER" id="PTHR43537:SF47">
    <property type="entry name" value="REGULATORY PROTEIN GNTR HTH"/>
    <property type="match status" value="1"/>
</dbReference>
<dbReference type="SMART" id="SM00895">
    <property type="entry name" value="FCD"/>
    <property type="match status" value="1"/>
</dbReference>
<evidence type="ECO:0000313" key="7">
    <source>
        <dbReference type="Proteomes" id="UP000198956"/>
    </source>
</evidence>
<dbReference type="EMBL" id="FNDE01000008">
    <property type="protein sequence ID" value="SDH00502.1"/>
    <property type="molecule type" value="Genomic_DNA"/>
</dbReference>
<evidence type="ECO:0000256" key="2">
    <source>
        <dbReference type="ARBA" id="ARBA00023125"/>
    </source>
</evidence>
<evidence type="ECO:0000259" key="4">
    <source>
        <dbReference type="PROSITE" id="PS50949"/>
    </source>
</evidence>
<dbReference type="PANTHER" id="PTHR43537">
    <property type="entry name" value="TRANSCRIPTIONAL REGULATOR, GNTR FAMILY"/>
    <property type="match status" value="1"/>
</dbReference>